<dbReference type="EMBL" id="BMJC01000003">
    <property type="protein sequence ID" value="GGB02234.1"/>
    <property type="molecule type" value="Genomic_DNA"/>
</dbReference>
<dbReference type="PROSITE" id="PS51257">
    <property type="entry name" value="PROKAR_LIPOPROTEIN"/>
    <property type="match status" value="1"/>
</dbReference>
<organism evidence="1 2">
    <name type="scientific">Puia dinghuensis</name>
    <dbReference type="NCBI Taxonomy" id="1792502"/>
    <lineage>
        <taxon>Bacteria</taxon>
        <taxon>Pseudomonadati</taxon>
        <taxon>Bacteroidota</taxon>
        <taxon>Chitinophagia</taxon>
        <taxon>Chitinophagales</taxon>
        <taxon>Chitinophagaceae</taxon>
        <taxon>Puia</taxon>
    </lineage>
</organism>
<dbReference type="Proteomes" id="UP000607559">
    <property type="component" value="Unassembled WGS sequence"/>
</dbReference>
<reference evidence="1" key="2">
    <citation type="submission" date="2020-09" db="EMBL/GenBank/DDBJ databases">
        <authorList>
            <person name="Sun Q."/>
            <person name="Zhou Y."/>
        </authorList>
    </citation>
    <scope>NUCLEOTIDE SEQUENCE</scope>
    <source>
        <strain evidence="1">CGMCC 1.15448</strain>
    </source>
</reference>
<evidence type="ECO:0000313" key="2">
    <source>
        <dbReference type="Proteomes" id="UP000607559"/>
    </source>
</evidence>
<dbReference type="Gene3D" id="3.20.20.80">
    <property type="entry name" value="Glycosidases"/>
    <property type="match status" value="1"/>
</dbReference>
<accession>A0A8J2XTC0</accession>
<dbReference type="RefSeq" id="WP_188932455.1">
    <property type="nucleotide sequence ID" value="NZ_BMJC01000003.1"/>
</dbReference>
<keyword evidence="2" id="KW-1185">Reference proteome</keyword>
<gene>
    <name evidence="1" type="ORF">GCM10011511_26880</name>
</gene>
<sequence>MKKIVFGFLLIAGFYSCKKWALGKDNTGPTPQSNILAYSINEIPVTKNYTVGAFYYNNSTWTAAVKRVPVVGDYNMTNGAVSPAVMARHITQAQAGGIDYFLFAYRSPTKDNTNWKSDSTLIQTFVNANGSGNMKFALAYVVNSGALGISNANPLEKNATAMNNFLTDFQRGVAAFMSNPNYMKVNGKTLLYIESAENIYSSQDSVIYDSIRTRLSGMGFQMYFVGMQDAWTPPARYIDRFYKCVDAIYHNTLSGFTGLTSWDRWYLLPQTMDQNWEYSRQYFRDSMGGINYIPDISPACDPTITTPNSTNPIYPRTDSGAIFRQLCNVAKMNADTGSNGIRMVLIDSWNQWQYDMQLEPDTVNTNNVKPYGELYLNIVKKEFKTP</sequence>
<dbReference type="InterPro" id="IPR032719">
    <property type="entry name" value="WbsX"/>
</dbReference>
<reference evidence="1" key="1">
    <citation type="journal article" date="2014" name="Int. J. Syst. Evol. Microbiol.">
        <title>Complete genome sequence of Corynebacterium casei LMG S-19264T (=DSM 44701T), isolated from a smear-ripened cheese.</title>
        <authorList>
            <consortium name="US DOE Joint Genome Institute (JGI-PGF)"/>
            <person name="Walter F."/>
            <person name="Albersmeier A."/>
            <person name="Kalinowski J."/>
            <person name="Ruckert C."/>
        </authorList>
    </citation>
    <scope>NUCLEOTIDE SEQUENCE</scope>
    <source>
        <strain evidence="1">CGMCC 1.15448</strain>
    </source>
</reference>
<dbReference type="Pfam" id="PF14307">
    <property type="entry name" value="Glyco_tran_WbsX"/>
    <property type="match status" value="1"/>
</dbReference>
<comment type="caution">
    <text evidence="1">The sequence shown here is derived from an EMBL/GenBank/DDBJ whole genome shotgun (WGS) entry which is preliminary data.</text>
</comment>
<evidence type="ECO:0000313" key="1">
    <source>
        <dbReference type="EMBL" id="GGB02234.1"/>
    </source>
</evidence>
<name>A0A8J2XTC0_9BACT</name>
<dbReference type="AlphaFoldDB" id="A0A8J2XTC0"/>
<proteinExistence type="predicted"/>
<protein>
    <submittedName>
        <fullName evidence="1">Uncharacterized protein</fullName>
    </submittedName>
</protein>